<organism evidence="2 3">
    <name type="scientific">Cladophialophora carrionii</name>
    <dbReference type="NCBI Taxonomy" id="86049"/>
    <lineage>
        <taxon>Eukaryota</taxon>
        <taxon>Fungi</taxon>
        <taxon>Dikarya</taxon>
        <taxon>Ascomycota</taxon>
        <taxon>Pezizomycotina</taxon>
        <taxon>Eurotiomycetes</taxon>
        <taxon>Chaetothyriomycetidae</taxon>
        <taxon>Chaetothyriales</taxon>
        <taxon>Herpotrichiellaceae</taxon>
        <taxon>Cladophialophora</taxon>
    </lineage>
</organism>
<reference evidence="3" key="1">
    <citation type="submission" date="2015-07" db="EMBL/GenBank/DDBJ databases">
        <authorList>
            <person name="Teixeira M.M."/>
            <person name="Souza R.C."/>
            <person name="Almeida L.G."/>
            <person name="Vicente V.A."/>
            <person name="de Hoog S."/>
            <person name="Bocca A.L."/>
            <person name="de Almeida S.R."/>
            <person name="Vasconcelos A.T."/>
            <person name="Felipe M.S."/>
        </authorList>
    </citation>
    <scope>NUCLEOTIDE SEQUENCE [LARGE SCALE GENOMIC DNA]</scope>
    <source>
        <strain evidence="3">KSF</strain>
    </source>
</reference>
<protein>
    <submittedName>
        <fullName evidence="2">Uncharacterized protein</fullName>
    </submittedName>
</protein>
<keyword evidence="3" id="KW-1185">Reference proteome</keyword>
<evidence type="ECO:0000256" key="1">
    <source>
        <dbReference type="SAM" id="MobiDB-lite"/>
    </source>
</evidence>
<accession>A0A1C1CIR3</accession>
<sequence length="156" mass="16879">MQPAPSVAAGEETLDTGLHSVKTAEDVVASQPRMSAGLGRGWQAGSRSMLKQPVSKTGHHTSGEFDHARRDEGRGDGQFDSSVLDSSWPQSYRDSSLDPGCDVAVWGPLIAFVTVSRYRRHGTKSPGEGWAGRRHRWRSEAATERTSSTWKQAGGS</sequence>
<feature type="compositionally biased region" description="Polar residues" evidence="1">
    <location>
        <begin position="144"/>
        <end position="156"/>
    </location>
</feature>
<dbReference type="EMBL" id="LGRB01000012">
    <property type="protein sequence ID" value="OCT48366.1"/>
    <property type="molecule type" value="Genomic_DNA"/>
</dbReference>
<comment type="caution">
    <text evidence="2">The sequence shown here is derived from an EMBL/GenBank/DDBJ whole genome shotgun (WGS) entry which is preliminary data.</text>
</comment>
<gene>
    <name evidence="2" type="ORF">CLCR_04391</name>
</gene>
<feature type="region of interest" description="Disordered" evidence="1">
    <location>
        <begin position="1"/>
        <end position="97"/>
    </location>
</feature>
<feature type="region of interest" description="Disordered" evidence="1">
    <location>
        <begin position="120"/>
        <end position="156"/>
    </location>
</feature>
<feature type="compositionally biased region" description="Basic and acidic residues" evidence="1">
    <location>
        <begin position="61"/>
        <end position="77"/>
    </location>
</feature>
<feature type="compositionally biased region" description="Polar residues" evidence="1">
    <location>
        <begin position="79"/>
        <end position="94"/>
    </location>
</feature>
<evidence type="ECO:0000313" key="3">
    <source>
        <dbReference type="Proteomes" id="UP000094526"/>
    </source>
</evidence>
<dbReference type="Proteomes" id="UP000094526">
    <property type="component" value="Unassembled WGS sequence"/>
</dbReference>
<dbReference type="AlphaFoldDB" id="A0A1C1CIR3"/>
<proteinExistence type="predicted"/>
<name>A0A1C1CIR3_9EURO</name>
<dbReference type="VEuPathDB" id="FungiDB:CLCR_04391"/>
<evidence type="ECO:0000313" key="2">
    <source>
        <dbReference type="EMBL" id="OCT48366.1"/>
    </source>
</evidence>